<keyword evidence="2" id="KW-1185">Reference proteome</keyword>
<organism evidence="1 2">
    <name type="scientific">Lacihabitans soyangensis</name>
    <dbReference type="NCBI Taxonomy" id="869394"/>
    <lineage>
        <taxon>Bacteria</taxon>
        <taxon>Pseudomonadati</taxon>
        <taxon>Bacteroidota</taxon>
        <taxon>Cytophagia</taxon>
        <taxon>Cytophagales</taxon>
        <taxon>Leadbetterellaceae</taxon>
        <taxon>Lacihabitans</taxon>
    </lineage>
</organism>
<dbReference type="Proteomes" id="UP001204144">
    <property type="component" value="Unassembled WGS sequence"/>
</dbReference>
<sequence length="259" mass="28895">MKKLIITLATSLALLSCGSTETEKDTKAITTESLKRNNHTIVFFDKTQSVNVDDAFVRNKYQAALKSLIDENIQSEGDVFEIYYIHENTAKAKVLSLSSRTVKENTEGLNSTDLEAAQTNYDMSIGKERRMILDLAVQKMLEKNSGASNAETNISASVPLLSEALNGKKDVKAFYFSDMVESLKNGRDFHKVAPISHDQAEEWAKADAENYKLYNLTNAQISIILPFSPNSSSKENNPNVSDYWKVYFEALGVSDVKEI</sequence>
<accession>A0AAE3H1D1</accession>
<comment type="caution">
    <text evidence="1">The sequence shown here is derived from an EMBL/GenBank/DDBJ whole genome shotgun (WGS) entry which is preliminary data.</text>
</comment>
<reference evidence="1 2" key="1">
    <citation type="submission" date="2018-11" db="EMBL/GenBank/DDBJ databases">
        <title>Novel bacteria species description.</title>
        <authorList>
            <person name="Han J.-H."/>
        </authorList>
    </citation>
    <scope>NUCLEOTIDE SEQUENCE [LARGE SCALE GENOMIC DNA]</scope>
    <source>
        <strain evidence="1 2">KCTC23259</strain>
    </source>
</reference>
<evidence type="ECO:0008006" key="3">
    <source>
        <dbReference type="Google" id="ProtNLM"/>
    </source>
</evidence>
<protein>
    <recommendedName>
        <fullName evidence="3">Lipoprotein</fullName>
    </recommendedName>
</protein>
<dbReference type="EMBL" id="RJUF01000021">
    <property type="protein sequence ID" value="MCP9763142.1"/>
    <property type="molecule type" value="Genomic_DNA"/>
</dbReference>
<name>A0AAE3H1D1_9BACT</name>
<evidence type="ECO:0000313" key="1">
    <source>
        <dbReference type="EMBL" id="MCP9763142.1"/>
    </source>
</evidence>
<dbReference type="AlphaFoldDB" id="A0AAE3H1D1"/>
<gene>
    <name evidence="1" type="ORF">EGI31_09255</name>
</gene>
<proteinExistence type="predicted"/>
<dbReference type="RefSeq" id="WP_255036929.1">
    <property type="nucleotide sequence ID" value="NZ_RJUF01000021.1"/>
</dbReference>
<evidence type="ECO:0000313" key="2">
    <source>
        <dbReference type="Proteomes" id="UP001204144"/>
    </source>
</evidence>
<dbReference type="PROSITE" id="PS51257">
    <property type="entry name" value="PROKAR_LIPOPROTEIN"/>
    <property type="match status" value="1"/>
</dbReference>